<keyword evidence="2" id="KW-1185">Reference proteome</keyword>
<reference evidence="2" key="1">
    <citation type="journal article" date="2019" name="Int. J. Syst. Evol. Microbiol.">
        <title>The Global Catalogue of Microorganisms (GCM) 10K type strain sequencing project: providing services to taxonomists for standard genome sequencing and annotation.</title>
        <authorList>
            <consortium name="The Broad Institute Genomics Platform"/>
            <consortium name="The Broad Institute Genome Sequencing Center for Infectious Disease"/>
            <person name="Wu L."/>
            <person name="Ma J."/>
        </authorList>
    </citation>
    <scope>NUCLEOTIDE SEQUENCE [LARGE SCALE GENOMIC DNA]</scope>
    <source>
        <strain evidence="2">CCUG 50353</strain>
    </source>
</reference>
<evidence type="ECO:0000313" key="1">
    <source>
        <dbReference type="EMBL" id="MFC4354628.1"/>
    </source>
</evidence>
<accession>A0ABV8UVZ7</accession>
<dbReference type="Proteomes" id="UP001595733">
    <property type="component" value="Unassembled WGS sequence"/>
</dbReference>
<dbReference type="EMBL" id="JBHSEF010000011">
    <property type="protein sequence ID" value="MFC4354628.1"/>
    <property type="molecule type" value="Genomic_DNA"/>
</dbReference>
<protein>
    <submittedName>
        <fullName evidence="1">DUF2642 domain-containing protein</fullName>
    </submittedName>
</protein>
<dbReference type="InterPro" id="IPR020139">
    <property type="entry name" value="DUF2642"/>
</dbReference>
<name>A0ABV8UVZ7_9BACL</name>
<gene>
    <name evidence="1" type="ORF">ACFO0S_05975</name>
</gene>
<sequence>MSQSTQRLTYSAHVESTFTAYLSQLKGQQVTVQTTRGVLTGVLQQVGYDSIEVSIQHQVFAIRLMEIIWVTEARGV</sequence>
<dbReference type="Pfam" id="PF10842">
    <property type="entry name" value="DUF2642"/>
    <property type="match status" value="1"/>
</dbReference>
<evidence type="ECO:0000313" key="2">
    <source>
        <dbReference type="Proteomes" id="UP001595733"/>
    </source>
</evidence>
<proteinExistence type="predicted"/>
<comment type="caution">
    <text evidence="1">The sequence shown here is derived from an EMBL/GenBank/DDBJ whole genome shotgun (WGS) entry which is preliminary data.</text>
</comment>
<organism evidence="1 2">
    <name type="scientific">Chryseomicrobium palamuruense</name>
    <dbReference type="NCBI Taxonomy" id="682973"/>
    <lineage>
        <taxon>Bacteria</taxon>
        <taxon>Bacillati</taxon>
        <taxon>Bacillota</taxon>
        <taxon>Bacilli</taxon>
        <taxon>Bacillales</taxon>
        <taxon>Caryophanaceae</taxon>
        <taxon>Chryseomicrobium</taxon>
    </lineage>
</organism>
<dbReference type="RefSeq" id="WP_378140899.1">
    <property type="nucleotide sequence ID" value="NZ_JBHSEF010000011.1"/>
</dbReference>